<dbReference type="AlphaFoldDB" id="A0A5P2G6X6"/>
<sequence>MFKYLIVVVLFCFLSAPAFSQTDTISYTRQHGLFNKFVSDSQRFNLHFQMTYINQTKEKMRALYSGPYSLQAAKENQNSVTATAFLGVKLWKGAAFFINPEIAGGSGLSGAQGMGGAPNGETFRVGNPSPQLYLARGYLEQTISLNSKTEEQSDDENQLEEPVPVNYLKFTVGKYSLADMFDNNEYSNTPRTQFLNWSLMNNGSWDFAANVRGYTYIATAELDYGFLNYKYSISSLPVVANGAELNTHLNQELAMNAQITATYNIKKYPGHASVLYFNNKADMGSYQEAIDIAKETNTTPDIIATRLRGRHKYGFGLNFDQALPNTFGLFGRVGYNDGKNETWNFTEIDKTASLGISTTGTKWSRAEDNIGLAFVANGLSAVHREYLAMGGNGFILGDGKLNYAPECITELYYSFKPTSKPLWITGDYQFALHPGYNKDRGPANFLSIRVHTEF</sequence>
<gene>
    <name evidence="3" type="ORF">E0W69_000820</name>
</gene>
<evidence type="ECO:0000256" key="2">
    <source>
        <dbReference type="RuleBase" id="RU363072"/>
    </source>
</evidence>
<dbReference type="RefSeq" id="WP_131328139.1">
    <property type="nucleotide sequence ID" value="NZ_CP044016.1"/>
</dbReference>
<dbReference type="GO" id="GO:0015288">
    <property type="term" value="F:porin activity"/>
    <property type="evidence" value="ECO:0007669"/>
    <property type="project" value="InterPro"/>
</dbReference>
<reference evidence="3 4" key="1">
    <citation type="submission" date="2019-09" db="EMBL/GenBank/DDBJ databases">
        <title>Complete genome sequence of Arachidicoccus sp. B3-10 isolated from apple orchard soil.</title>
        <authorList>
            <person name="Kim H.S."/>
            <person name="Han K.-I."/>
            <person name="Suh M.K."/>
            <person name="Lee K.C."/>
            <person name="Eom M.K."/>
            <person name="Kim J.-S."/>
            <person name="Kang S.W."/>
            <person name="Sin Y."/>
            <person name="Lee J.-S."/>
        </authorList>
    </citation>
    <scope>NUCLEOTIDE SEQUENCE [LARGE SCALE GENOMIC DNA]</scope>
    <source>
        <strain evidence="3 4">B3-10</strain>
    </source>
</reference>
<keyword evidence="4" id="KW-1185">Reference proteome</keyword>
<name>A0A5P2G6X6_9BACT</name>
<dbReference type="Gene3D" id="2.40.160.180">
    <property type="entry name" value="Carbohydrate-selective porin OprB"/>
    <property type="match status" value="1"/>
</dbReference>
<dbReference type="Pfam" id="PF04966">
    <property type="entry name" value="OprB"/>
    <property type="match status" value="1"/>
</dbReference>
<dbReference type="EMBL" id="CP044016">
    <property type="protein sequence ID" value="QES87261.1"/>
    <property type="molecule type" value="Genomic_DNA"/>
</dbReference>
<dbReference type="GO" id="GO:0008643">
    <property type="term" value="P:carbohydrate transport"/>
    <property type="evidence" value="ECO:0007669"/>
    <property type="project" value="InterPro"/>
</dbReference>
<feature type="chain" id="PRO_5024517232" evidence="2">
    <location>
        <begin position="21"/>
        <end position="454"/>
    </location>
</feature>
<evidence type="ECO:0000313" key="4">
    <source>
        <dbReference type="Proteomes" id="UP000292424"/>
    </source>
</evidence>
<dbReference type="Proteomes" id="UP000292424">
    <property type="component" value="Chromosome"/>
</dbReference>
<dbReference type="OrthoDB" id="5755240at2"/>
<evidence type="ECO:0000256" key="1">
    <source>
        <dbReference type="ARBA" id="ARBA00008769"/>
    </source>
</evidence>
<keyword evidence="2" id="KW-0732">Signal</keyword>
<dbReference type="InterPro" id="IPR038673">
    <property type="entry name" value="OprB_sf"/>
</dbReference>
<dbReference type="KEGG" id="arac:E0W69_000820"/>
<accession>A0A5P2G6X6</accession>
<organism evidence="3 4">
    <name type="scientific">Rhizosphaericola mali</name>
    <dbReference type="NCBI Taxonomy" id="2545455"/>
    <lineage>
        <taxon>Bacteria</taxon>
        <taxon>Pseudomonadati</taxon>
        <taxon>Bacteroidota</taxon>
        <taxon>Chitinophagia</taxon>
        <taxon>Chitinophagales</taxon>
        <taxon>Chitinophagaceae</taxon>
        <taxon>Rhizosphaericola</taxon>
    </lineage>
</organism>
<evidence type="ECO:0000313" key="3">
    <source>
        <dbReference type="EMBL" id="QES87261.1"/>
    </source>
</evidence>
<comment type="similarity">
    <text evidence="1 2">Belongs to the OprB family.</text>
</comment>
<proteinExistence type="inferred from homology"/>
<protein>
    <submittedName>
        <fullName evidence="3">Carbohydrate porin</fullName>
    </submittedName>
</protein>
<dbReference type="InterPro" id="IPR007049">
    <property type="entry name" value="Carb-sel_porin_OprB"/>
</dbReference>
<feature type="signal peptide" evidence="2">
    <location>
        <begin position="1"/>
        <end position="20"/>
    </location>
</feature>
<dbReference type="GO" id="GO:0016020">
    <property type="term" value="C:membrane"/>
    <property type="evidence" value="ECO:0007669"/>
    <property type="project" value="InterPro"/>
</dbReference>